<keyword evidence="3" id="KW-0963">Cytoplasm</keyword>
<dbReference type="GO" id="GO:0009089">
    <property type="term" value="P:lysine biosynthetic process via diaminopimelate"/>
    <property type="evidence" value="ECO:0007669"/>
    <property type="project" value="UniProtKB-UniRule"/>
</dbReference>
<comment type="similarity">
    <text evidence="1 3">Belongs to the diaminopimelate epimerase family.</text>
</comment>
<name>A0A178IEP8_9BACT</name>
<evidence type="ECO:0000256" key="1">
    <source>
        <dbReference type="ARBA" id="ARBA00010219"/>
    </source>
</evidence>
<feature type="binding site" evidence="3">
    <location>
        <position position="11"/>
    </location>
    <ligand>
        <name>substrate</name>
    </ligand>
</feature>
<comment type="function">
    <text evidence="3">Catalyzes the stereoinversion of LL-2,6-diaminopimelate (L,L-DAP) to meso-diaminopimelate (meso-DAP), a precursor of L-lysine and an essential component of the bacterial peptidoglycan.</text>
</comment>
<comment type="catalytic activity">
    <reaction evidence="3">
        <text>(2S,6S)-2,6-diaminopimelate = meso-2,6-diaminopimelate</text>
        <dbReference type="Rhea" id="RHEA:15393"/>
        <dbReference type="ChEBI" id="CHEBI:57609"/>
        <dbReference type="ChEBI" id="CHEBI:57791"/>
        <dbReference type="EC" id="5.1.1.7"/>
    </reaction>
</comment>
<comment type="pathway">
    <text evidence="3">Amino-acid biosynthesis; L-lysine biosynthesis via DAP pathway; DL-2,6-diaminopimelate from LL-2,6-diaminopimelate: step 1/1.</text>
</comment>
<dbReference type="PANTHER" id="PTHR31689:SF0">
    <property type="entry name" value="DIAMINOPIMELATE EPIMERASE"/>
    <property type="match status" value="1"/>
</dbReference>
<reference evidence="5 6" key="1">
    <citation type="submission" date="2016-01" db="EMBL/GenBank/DDBJ databases">
        <title>High potential of lignocellulose degradation of a new Verrucomicrobia species.</title>
        <authorList>
            <person name="Wang Y."/>
            <person name="Shi Y."/>
            <person name="Qiu Z."/>
            <person name="Liu S."/>
            <person name="Yang H."/>
        </authorList>
    </citation>
    <scope>NUCLEOTIDE SEQUENCE [LARGE SCALE GENOMIC DNA]</scope>
    <source>
        <strain evidence="5 6">TSB47</strain>
    </source>
</reference>
<dbReference type="Proteomes" id="UP000078486">
    <property type="component" value="Unassembled WGS sequence"/>
</dbReference>
<feature type="binding site" evidence="3">
    <location>
        <position position="221"/>
    </location>
    <ligand>
        <name>substrate</name>
    </ligand>
</feature>
<feature type="site" description="Could be important to modulate the pK values of the two catalytic cysteine residues" evidence="3">
    <location>
        <position position="239"/>
    </location>
</feature>
<evidence type="ECO:0000256" key="2">
    <source>
        <dbReference type="ARBA" id="ARBA00023235"/>
    </source>
</evidence>
<dbReference type="InterPro" id="IPR001653">
    <property type="entry name" value="DAP_epimerase_DapF"/>
</dbReference>
<dbReference type="GO" id="GO:0008837">
    <property type="term" value="F:diaminopimelate epimerase activity"/>
    <property type="evidence" value="ECO:0007669"/>
    <property type="project" value="UniProtKB-UniRule"/>
</dbReference>
<dbReference type="EMBL" id="LRRQ01000127">
    <property type="protein sequence ID" value="OAM88482.1"/>
    <property type="molecule type" value="Genomic_DNA"/>
</dbReference>
<feature type="binding site" evidence="3">
    <location>
        <begin position="76"/>
        <end position="77"/>
    </location>
    <ligand>
        <name>substrate</name>
    </ligand>
</feature>
<proteinExistence type="inferred from homology"/>
<feature type="site" description="Could be important to modulate the pK values of the two catalytic cysteine residues" evidence="3">
    <location>
        <position position="188"/>
    </location>
</feature>
<evidence type="ECO:0000313" key="6">
    <source>
        <dbReference type="Proteomes" id="UP000078486"/>
    </source>
</evidence>
<dbReference type="UniPathway" id="UPA00034">
    <property type="reaction ID" value="UER00025"/>
</dbReference>
<evidence type="ECO:0000256" key="4">
    <source>
        <dbReference type="NCBIfam" id="TIGR00652"/>
    </source>
</evidence>
<dbReference type="OrthoDB" id="9805408at2"/>
<keyword evidence="2 3" id="KW-0413">Isomerase</keyword>
<keyword evidence="6" id="KW-1185">Reference proteome</keyword>
<dbReference type="SUPFAM" id="SSF54506">
    <property type="entry name" value="Diaminopimelate epimerase-like"/>
    <property type="match status" value="2"/>
</dbReference>
<comment type="caution">
    <text evidence="5">The sequence shown here is derived from an EMBL/GenBank/DDBJ whole genome shotgun (WGS) entry which is preliminary data.</text>
</comment>
<comment type="subcellular location">
    <subcellularLocation>
        <location evidence="3">Cytoplasm</location>
    </subcellularLocation>
</comment>
<dbReference type="RefSeq" id="WP_068771433.1">
    <property type="nucleotide sequence ID" value="NZ_CP109796.1"/>
</dbReference>
<gene>
    <name evidence="3" type="primary">dapF</name>
    <name evidence="5" type="ORF">AW736_16745</name>
</gene>
<accession>A0A178IEP8</accession>
<dbReference type="HAMAP" id="MF_00197">
    <property type="entry name" value="DAP_epimerase"/>
    <property type="match status" value="1"/>
</dbReference>
<comment type="caution">
    <text evidence="3">Lacks conserved residue(s) required for the propagation of feature annotation.</text>
</comment>
<keyword evidence="3" id="KW-0028">Amino-acid biosynthesis</keyword>
<dbReference type="STRING" id="1184151.AW736_16745"/>
<feature type="binding site" evidence="3">
    <location>
        <begin position="249"/>
        <end position="250"/>
    </location>
    <ligand>
        <name>substrate</name>
    </ligand>
</feature>
<dbReference type="AlphaFoldDB" id="A0A178IEP8"/>
<organism evidence="5 6">
    <name type="scientific">Termitidicoccus mucosus</name>
    <dbReference type="NCBI Taxonomy" id="1184151"/>
    <lineage>
        <taxon>Bacteria</taxon>
        <taxon>Pseudomonadati</taxon>
        <taxon>Verrucomicrobiota</taxon>
        <taxon>Opitutia</taxon>
        <taxon>Opitutales</taxon>
        <taxon>Opitutaceae</taxon>
        <taxon>Termitidicoccus</taxon>
    </lineage>
</organism>
<dbReference type="NCBIfam" id="TIGR00652">
    <property type="entry name" value="DapF"/>
    <property type="match status" value="1"/>
</dbReference>
<dbReference type="Pfam" id="PF01678">
    <property type="entry name" value="DAP_epimerase"/>
    <property type="match status" value="2"/>
</dbReference>
<dbReference type="GO" id="GO:0005829">
    <property type="term" value="C:cytosol"/>
    <property type="evidence" value="ECO:0007669"/>
    <property type="project" value="TreeGrafter"/>
</dbReference>
<dbReference type="Gene3D" id="3.10.310.10">
    <property type="entry name" value="Diaminopimelate Epimerase, Chain A, domain 1"/>
    <property type="match status" value="2"/>
</dbReference>
<dbReference type="EC" id="5.1.1.7" evidence="3 4"/>
<feature type="binding site" evidence="3">
    <location>
        <begin position="239"/>
        <end position="240"/>
    </location>
    <ligand>
        <name>substrate</name>
    </ligand>
</feature>
<feature type="binding site" evidence="3">
    <location>
        <position position="186"/>
    </location>
    <ligand>
        <name>substrate</name>
    </ligand>
</feature>
<sequence length="311" mass="33301">MRFHKYHALGNDYIVLDPSDFPSWQPAPTAGQIRVVCHRNFGVGSDGILWGPLPSKNSDFGLRIFNPDGSEAEKSGNGLRIFSRFLFDQKLVAGAGNMERGRPVRHSADELSAFQTGAAFTIETPGGQVRSVIKENGRLITVAMGRVSFDSAKIPVAPAGASREVVNETLAAGGRNFTFCAATIGNPHCVLPLPDAEVTAALAHRFGPHIETHPLFPHKTNVQFLSVLNRANIRIEIWERGAGYTLASGSSSSAAAAVAHRLGLVDRNVTVHMPGGKIGIEIGDGFSILMTGTVNKVADGEMHPDLFEINV</sequence>
<protein>
    <recommendedName>
        <fullName evidence="3 4">Diaminopimelate epimerase</fullName>
        <shortName evidence="3">DAP epimerase</shortName>
        <ecNumber evidence="3 4">5.1.1.7</ecNumber>
    </recommendedName>
    <alternativeName>
        <fullName evidence="3">PLP-independent amino acid racemase</fullName>
    </alternativeName>
</protein>
<dbReference type="PANTHER" id="PTHR31689">
    <property type="entry name" value="DIAMINOPIMELATE EPIMERASE, CHLOROPLASTIC"/>
    <property type="match status" value="1"/>
</dbReference>
<keyword evidence="3" id="KW-0457">Lysine biosynthesis</keyword>
<evidence type="ECO:0000313" key="5">
    <source>
        <dbReference type="EMBL" id="OAM88482.1"/>
    </source>
</evidence>
<evidence type="ECO:0000256" key="3">
    <source>
        <dbReference type="HAMAP-Rule" id="MF_00197"/>
    </source>
</evidence>
<comment type="subunit">
    <text evidence="3">Homodimer.</text>
</comment>
<feature type="binding site" evidence="3">
    <location>
        <position position="66"/>
    </location>
    <ligand>
        <name>substrate</name>
    </ligand>
</feature>